<accession>A0A2T5FYJ0</accession>
<keyword evidence="2" id="KW-1185">Reference proteome</keyword>
<sequence>MLQIFATIFFAGAALGALAVLAASLIDNRDMIRRALGRDEPYLQPQPLPPRIRLVPAPRRARMMTQAAIARPAELRAAA</sequence>
<proteinExistence type="predicted"/>
<evidence type="ECO:0000313" key="1">
    <source>
        <dbReference type="EMBL" id="PTQ11608.1"/>
    </source>
</evidence>
<dbReference type="Proteomes" id="UP000244162">
    <property type="component" value="Unassembled WGS sequence"/>
</dbReference>
<gene>
    <name evidence="1" type="ORF">CLG96_09290</name>
</gene>
<evidence type="ECO:0000313" key="2">
    <source>
        <dbReference type="Proteomes" id="UP000244162"/>
    </source>
</evidence>
<dbReference type="RefSeq" id="WP_107967601.1">
    <property type="nucleotide sequence ID" value="NZ_NWBU01000007.1"/>
</dbReference>
<comment type="caution">
    <text evidence="1">The sequence shown here is derived from an EMBL/GenBank/DDBJ whole genome shotgun (WGS) entry which is preliminary data.</text>
</comment>
<dbReference type="EMBL" id="NWBU01000007">
    <property type="protein sequence ID" value="PTQ11608.1"/>
    <property type="molecule type" value="Genomic_DNA"/>
</dbReference>
<dbReference type="AlphaFoldDB" id="A0A2T5FYJ0"/>
<reference evidence="1 2" key="1">
    <citation type="submission" date="2017-09" db="EMBL/GenBank/DDBJ databases">
        <title>Sphingomonas panjinensis sp.nov., isolated from oil-contaminated soil.</title>
        <authorList>
            <person name="Wang L."/>
            <person name="Chen L."/>
        </authorList>
    </citation>
    <scope>NUCLEOTIDE SEQUENCE [LARGE SCALE GENOMIC DNA]</scope>
    <source>
        <strain evidence="1 2">FW-11</strain>
    </source>
</reference>
<name>A0A2T5FYJ0_9SPHN</name>
<protein>
    <submittedName>
        <fullName evidence="1">Uncharacterized protein</fullName>
    </submittedName>
</protein>
<organism evidence="1 2">
    <name type="scientific">Sphingomonas oleivorans</name>
    <dbReference type="NCBI Taxonomy" id="1735121"/>
    <lineage>
        <taxon>Bacteria</taxon>
        <taxon>Pseudomonadati</taxon>
        <taxon>Pseudomonadota</taxon>
        <taxon>Alphaproteobacteria</taxon>
        <taxon>Sphingomonadales</taxon>
        <taxon>Sphingomonadaceae</taxon>
        <taxon>Sphingomonas</taxon>
    </lineage>
</organism>